<dbReference type="EMBL" id="MN739354">
    <property type="protein sequence ID" value="QHT00280.1"/>
    <property type="molecule type" value="Genomic_DNA"/>
</dbReference>
<accession>A0A6C0C8Z6</accession>
<organism evidence="1">
    <name type="scientific">viral metagenome</name>
    <dbReference type="NCBI Taxonomy" id="1070528"/>
    <lineage>
        <taxon>unclassified sequences</taxon>
        <taxon>metagenomes</taxon>
        <taxon>organismal metagenomes</taxon>
    </lineage>
</organism>
<dbReference type="AlphaFoldDB" id="A0A6C0C8Z6"/>
<sequence>MDQYWYVQSLVDANLCRPLNIALNRSILACSKSCQCKSFDIALNEPILSYSKSRRCKFIDFTLN</sequence>
<reference evidence="1" key="1">
    <citation type="journal article" date="2020" name="Nature">
        <title>Giant virus diversity and host interactions through global metagenomics.</title>
        <authorList>
            <person name="Schulz F."/>
            <person name="Roux S."/>
            <person name="Paez-Espino D."/>
            <person name="Jungbluth S."/>
            <person name="Walsh D.A."/>
            <person name="Denef V.J."/>
            <person name="McMahon K.D."/>
            <person name="Konstantinidis K.T."/>
            <person name="Eloe-Fadrosh E.A."/>
            <person name="Kyrpides N.C."/>
            <person name="Woyke T."/>
        </authorList>
    </citation>
    <scope>NUCLEOTIDE SEQUENCE</scope>
    <source>
        <strain evidence="1">GVMAG-M-3300020192-26</strain>
    </source>
</reference>
<evidence type="ECO:0000313" key="1">
    <source>
        <dbReference type="EMBL" id="QHT00280.1"/>
    </source>
</evidence>
<name>A0A6C0C8Z6_9ZZZZ</name>
<proteinExistence type="predicted"/>
<protein>
    <submittedName>
        <fullName evidence="1">Uncharacterized protein</fullName>
    </submittedName>
</protein>